<proteinExistence type="predicted"/>
<feature type="compositionally biased region" description="Basic and acidic residues" evidence="2">
    <location>
        <begin position="14"/>
        <end position="30"/>
    </location>
</feature>
<evidence type="ECO:0000313" key="3">
    <source>
        <dbReference type="EMBL" id="KAG2483344.1"/>
    </source>
</evidence>
<dbReference type="Gene3D" id="3.80.10.10">
    <property type="entry name" value="Ribonuclease Inhibitor"/>
    <property type="match status" value="1"/>
</dbReference>
<sequence>MAPKKKGGSKKKKKDDGAEPPHDASWERAVESGTWEKPVTDLPDANTWPTWGALRERVLTACKEIKINNTASLRDAFANELVKLSPPELTLVDLRGSSNLHNFTLSPMATCPKLTDLDLSECATLDYVLLQSQTLRSVNLRKCPALTKALIHCPRLNKLSITDCGALETIMLWTDELTELDLTGCNNLSVVKLQCPNLLDSKIPPLKVAPTHVKPSHPPISSLLKENLTTAAHKAAADKDAAQQGAAKDTSDSIIPHVFRPF</sequence>
<comment type="subcellular location">
    <subcellularLocation>
        <location evidence="1">Cytoplasm</location>
        <location evidence="1">Cytoskeleton</location>
        <location evidence="1">Cilium axoneme</location>
    </subcellularLocation>
</comment>
<dbReference type="PANTHER" id="PTHR46433">
    <property type="entry name" value="ANK_REP_REGION DOMAIN-CONTAINING PROTEIN-RELATED"/>
    <property type="match status" value="1"/>
</dbReference>
<name>A0A835XH78_9CHLO</name>
<dbReference type="SUPFAM" id="SSF52047">
    <property type="entry name" value="RNI-like"/>
    <property type="match status" value="1"/>
</dbReference>
<comment type="caution">
    <text evidence="3">The sequence shown here is derived from an EMBL/GenBank/DDBJ whole genome shotgun (WGS) entry which is preliminary data.</text>
</comment>
<dbReference type="GO" id="GO:0005930">
    <property type="term" value="C:axoneme"/>
    <property type="evidence" value="ECO:0007669"/>
    <property type="project" value="UniProtKB-SubCell"/>
</dbReference>
<dbReference type="EMBL" id="JAEHOE010000180">
    <property type="protein sequence ID" value="KAG2483344.1"/>
    <property type="molecule type" value="Genomic_DNA"/>
</dbReference>
<reference evidence="3" key="1">
    <citation type="journal article" date="2020" name="bioRxiv">
        <title>Comparative genomics of Chlamydomonas.</title>
        <authorList>
            <person name="Craig R.J."/>
            <person name="Hasan A.R."/>
            <person name="Ness R.W."/>
            <person name="Keightley P.D."/>
        </authorList>
    </citation>
    <scope>NUCLEOTIDE SEQUENCE</scope>
    <source>
        <strain evidence="3">CCAP 11/70</strain>
    </source>
</reference>
<gene>
    <name evidence="3" type="ORF">HYH03_017792</name>
</gene>
<feature type="compositionally biased region" description="Basic residues" evidence="2">
    <location>
        <begin position="1"/>
        <end position="13"/>
    </location>
</feature>
<dbReference type="InterPro" id="IPR032675">
    <property type="entry name" value="LRR_dom_sf"/>
</dbReference>
<dbReference type="AlphaFoldDB" id="A0A835XH78"/>
<keyword evidence="4" id="KW-1185">Reference proteome</keyword>
<dbReference type="Proteomes" id="UP000612055">
    <property type="component" value="Unassembled WGS sequence"/>
</dbReference>
<dbReference type="OrthoDB" id="550575at2759"/>
<evidence type="ECO:0000256" key="1">
    <source>
        <dbReference type="ARBA" id="ARBA00004430"/>
    </source>
</evidence>
<protein>
    <submittedName>
        <fullName evidence="3">Uncharacterized protein</fullName>
    </submittedName>
</protein>
<evidence type="ECO:0000313" key="4">
    <source>
        <dbReference type="Proteomes" id="UP000612055"/>
    </source>
</evidence>
<feature type="region of interest" description="Disordered" evidence="2">
    <location>
        <begin position="1"/>
        <end position="43"/>
    </location>
</feature>
<accession>A0A835XH78</accession>
<organism evidence="3 4">
    <name type="scientific">Edaphochlamys debaryana</name>
    <dbReference type="NCBI Taxonomy" id="47281"/>
    <lineage>
        <taxon>Eukaryota</taxon>
        <taxon>Viridiplantae</taxon>
        <taxon>Chlorophyta</taxon>
        <taxon>core chlorophytes</taxon>
        <taxon>Chlorophyceae</taxon>
        <taxon>CS clade</taxon>
        <taxon>Chlamydomonadales</taxon>
        <taxon>Chlamydomonadales incertae sedis</taxon>
        <taxon>Edaphochlamys</taxon>
    </lineage>
</organism>
<dbReference type="PANTHER" id="PTHR46433:SF3">
    <property type="entry name" value="RAB GTPASE DOMAIN-CONTAINING PROTEIN"/>
    <property type="match status" value="1"/>
</dbReference>
<evidence type="ECO:0000256" key="2">
    <source>
        <dbReference type="SAM" id="MobiDB-lite"/>
    </source>
</evidence>
<dbReference type="FunFam" id="3.80.10.10:FF:001424">
    <property type="entry name" value="Dynein regulatory complex subunit 6"/>
    <property type="match status" value="1"/>
</dbReference>